<keyword evidence="4" id="KW-1185">Reference proteome</keyword>
<dbReference type="Pfam" id="PF12867">
    <property type="entry name" value="DinB_2"/>
    <property type="match status" value="1"/>
</dbReference>
<evidence type="ECO:0000313" key="4">
    <source>
        <dbReference type="Proteomes" id="UP000248536"/>
    </source>
</evidence>
<feature type="chain" id="PRO_5016270590" description="DinB-like domain-containing protein" evidence="1">
    <location>
        <begin position="21"/>
        <end position="207"/>
    </location>
</feature>
<dbReference type="SUPFAM" id="SSF109854">
    <property type="entry name" value="DinB/YfiT-like putative metalloenzymes"/>
    <property type="match status" value="1"/>
</dbReference>
<gene>
    <name evidence="3" type="ORF">HME9304_01253</name>
</gene>
<evidence type="ECO:0000256" key="1">
    <source>
        <dbReference type="SAM" id="SignalP"/>
    </source>
</evidence>
<feature type="domain" description="DinB-like" evidence="2">
    <location>
        <begin position="35"/>
        <end position="190"/>
    </location>
</feature>
<accession>A0A2Z4LR22</accession>
<dbReference type="KEGG" id="spon:HME9304_01253"/>
<dbReference type="InterPro" id="IPR034660">
    <property type="entry name" value="DinB/YfiT-like"/>
</dbReference>
<dbReference type="EMBL" id="CP030104">
    <property type="protein sequence ID" value="AWX44253.1"/>
    <property type="molecule type" value="Genomic_DNA"/>
</dbReference>
<name>A0A2Z4LR22_9FLAO</name>
<reference evidence="3 4" key="1">
    <citation type="submission" date="2018-06" db="EMBL/GenBank/DDBJ databases">
        <title>Spongiibacterium sp. HME9304 Genome sequencing and assembly.</title>
        <authorList>
            <person name="Kang H."/>
            <person name="Kim H."/>
            <person name="Joh K."/>
        </authorList>
    </citation>
    <scope>NUCLEOTIDE SEQUENCE [LARGE SCALE GENOMIC DNA]</scope>
    <source>
        <strain evidence="3 4">HME9304</strain>
    </source>
</reference>
<dbReference type="OrthoDB" id="1524454at2"/>
<evidence type="ECO:0000259" key="2">
    <source>
        <dbReference type="Pfam" id="PF12867"/>
    </source>
</evidence>
<dbReference type="Proteomes" id="UP000248536">
    <property type="component" value="Chromosome"/>
</dbReference>
<keyword evidence="1" id="KW-0732">Signal</keyword>
<dbReference type="RefSeq" id="WP_112377743.1">
    <property type="nucleotide sequence ID" value="NZ_CP030104.1"/>
</dbReference>
<organism evidence="3 4">
    <name type="scientific">Flagellimonas maritima</name>
    <dbReference type="NCBI Taxonomy" id="1383885"/>
    <lineage>
        <taxon>Bacteria</taxon>
        <taxon>Pseudomonadati</taxon>
        <taxon>Bacteroidota</taxon>
        <taxon>Flavobacteriia</taxon>
        <taxon>Flavobacteriales</taxon>
        <taxon>Flavobacteriaceae</taxon>
        <taxon>Flagellimonas</taxon>
    </lineage>
</organism>
<dbReference type="AlphaFoldDB" id="A0A2Z4LR22"/>
<protein>
    <recommendedName>
        <fullName evidence="2">DinB-like domain-containing protein</fullName>
    </recommendedName>
</protein>
<feature type="signal peptide" evidence="1">
    <location>
        <begin position="1"/>
        <end position="20"/>
    </location>
</feature>
<evidence type="ECO:0000313" key="3">
    <source>
        <dbReference type="EMBL" id="AWX44253.1"/>
    </source>
</evidence>
<proteinExistence type="predicted"/>
<sequence length="207" mass="23495">MKKFIVPIVLLLLFSFTTNSVKLTDDDRKMAIKHLTQTRDHMTDALEGLTDEQLNFKSDENAWSIAECVEHLAISENAFGGLVQKTVATGANPAMKDSVKLKDDQLMGLITDRTNKVKTSETFEPSGGFGSHEATLEAFMDKRKEHIEYVKTTEDDLRNRYNSDLPFGTIDGVLLIVFMAGHTERHVLQMEEIMEHEDFPIEEEEDK</sequence>
<dbReference type="Gene3D" id="1.20.120.450">
    <property type="entry name" value="dinb family like domain"/>
    <property type="match status" value="1"/>
</dbReference>
<dbReference type="InterPro" id="IPR024775">
    <property type="entry name" value="DinB-like"/>
</dbReference>